<reference evidence="5 6" key="1">
    <citation type="submission" date="2016-07" db="EMBL/GenBank/DDBJ databases">
        <title>Pervasive Adenine N6-methylation of Active Genes in Fungi.</title>
        <authorList>
            <consortium name="DOE Joint Genome Institute"/>
            <person name="Mondo S.J."/>
            <person name="Dannebaum R.O."/>
            <person name="Kuo R.C."/>
            <person name="Labutti K."/>
            <person name="Haridas S."/>
            <person name="Kuo A."/>
            <person name="Salamov A."/>
            <person name="Ahrendt S.R."/>
            <person name="Lipzen A."/>
            <person name="Sullivan W."/>
            <person name="Andreopoulos W.B."/>
            <person name="Clum A."/>
            <person name="Lindquist E."/>
            <person name="Daum C."/>
            <person name="Ramamoorthy G.K."/>
            <person name="Gryganskyi A."/>
            <person name="Culley D."/>
            <person name="Magnuson J.K."/>
            <person name="James T.Y."/>
            <person name="O'Malley M.A."/>
            <person name="Stajich J.E."/>
            <person name="Spatafora J.W."/>
            <person name="Visel A."/>
            <person name="Grigoriev I.V."/>
        </authorList>
    </citation>
    <scope>NUCLEOTIDE SEQUENCE [LARGE SCALE GENOMIC DNA]</scope>
    <source>
        <strain evidence="5 6">NRRL 3301</strain>
    </source>
</reference>
<accession>A0A1X2GT17</accession>
<name>A0A1X2GT17_9FUNG</name>
<feature type="domain" description="Peptidase M20 dimerisation" evidence="4">
    <location>
        <begin position="208"/>
        <end position="302"/>
    </location>
</feature>
<dbReference type="Pfam" id="PF07687">
    <property type="entry name" value="M20_dimer"/>
    <property type="match status" value="1"/>
</dbReference>
<dbReference type="PIRSF" id="PIRSF037226">
    <property type="entry name" value="Amidohydrolase_ACY1L2_prd"/>
    <property type="match status" value="1"/>
</dbReference>
<dbReference type="Proteomes" id="UP000242146">
    <property type="component" value="Unassembled WGS sequence"/>
</dbReference>
<dbReference type="Gene3D" id="3.40.630.10">
    <property type="entry name" value="Zn peptidases"/>
    <property type="match status" value="1"/>
</dbReference>
<dbReference type="SUPFAM" id="SSF53187">
    <property type="entry name" value="Zn-dependent exopeptidases"/>
    <property type="match status" value="1"/>
</dbReference>
<keyword evidence="6" id="KW-1185">Reference proteome</keyword>
<dbReference type="SUPFAM" id="SSF55031">
    <property type="entry name" value="Bacterial exopeptidase dimerisation domain"/>
    <property type="match status" value="1"/>
</dbReference>
<dbReference type="CDD" id="cd05672">
    <property type="entry name" value="M20_ACY1L2-like"/>
    <property type="match status" value="1"/>
</dbReference>
<evidence type="ECO:0000256" key="1">
    <source>
        <dbReference type="ARBA" id="ARBA00006247"/>
    </source>
</evidence>
<dbReference type="InterPro" id="IPR002933">
    <property type="entry name" value="Peptidase_M20"/>
</dbReference>
<evidence type="ECO:0000259" key="4">
    <source>
        <dbReference type="Pfam" id="PF07687"/>
    </source>
</evidence>
<evidence type="ECO:0000256" key="2">
    <source>
        <dbReference type="PIRNR" id="PIRNR037226"/>
    </source>
</evidence>
<dbReference type="InterPro" id="IPR052030">
    <property type="entry name" value="Peptidase_M20/M20A_hydrolases"/>
</dbReference>
<dbReference type="Gene3D" id="3.30.70.360">
    <property type="match status" value="1"/>
</dbReference>
<dbReference type="STRING" id="101127.A0A1X2GT17"/>
<dbReference type="InterPro" id="IPR017144">
    <property type="entry name" value="Xaa-Arg_dipeptidase"/>
</dbReference>
<evidence type="ECO:0000256" key="3">
    <source>
        <dbReference type="SAM" id="MobiDB-lite"/>
    </source>
</evidence>
<evidence type="ECO:0000313" key="6">
    <source>
        <dbReference type="Proteomes" id="UP000242146"/>
    </source>
</evidence>
<dbReference type="FunFam" id="3.30.70.360:FF:000004">
    <property type="entry name" value="Peptidase M20 domain-containing protein 2"/>
    <property type="match status" value="1"/>
</dbReference>
<organism evidence="5 6">
    <name type="scientific">Hesseltinella vesiculosa</name>
    <dbReference type="NCBI Taxonomy" id="101127"/>
    <lineage>
        <taxon>Eukaryota</taxon>
        <taxon>Fungi</taxon>
        <taxon>Fungi incertae sedis</taxon>
        <taxon>Mucoromycota</taxon>
        <taxon>Mucoromycotina</taxon>
        <taxon>Mucoromycetes</taxon>
        <taxon>Mucorales</taxon>
        <taxon>Cunninghamellaceae</taxon>
        <taxon>Hesseltinella</taxon>
    </lineage>
</organism>
<protein>
    <recommendedName>
        <fullName evidence="2">Peptidase M20 domain-containing protein 2</fullName>
    </recommendedName>
</protein>
<dbReference type="PANTHER" id="PTHR30575">
    <property type="entry name" value="PEPTIDASE M20"/>
    <property type="match status" value="1"/>
</dbReference>
<comment type="caution">
    <text evidence="5">The sequence shown here is derived from an EMBL/GenBank/DDBJ whole genome shotgun (WGS) entry which is preliminary data.</text>
</comment>
<comment type="similarity">
    <text evidence="1 2">Belongs to the peptidase M20A family.</text>
</comment>
<feature type="region of interest" description="Disordered" evidence="3">
    <location>
        <begin position="1"/>
        <end position="22"/>
    </location>
</feature>
<dbReference type="InterPro" id="IPR017439">
    <property type="entry name" value="Amidohydrolase"/>
</dbReference>
<gene>
    <name evidence="5" type="ORF">DM01DRAFT_1380891</name>
</gene>
<dbReference type="InterPro" id="IPR011650">
    <property type="entry name" value="Peptidase_M20_dimer"/>
</dbReference>
<dbReference type="Pfam" id="PF01546">
    <property type="entry name" value="Peptidase_M20"/>
    <property type="match status" value="1"/>
</dbReference>
<dbReference type="NCBIfam" id="TIGR01891">
    <property type="entry name" value="amidohydrolases"/>
    <property type="match status" value="1"/>
</dbReference>
<evidence type="ECO:0000313" key="5">
    <source>
        <dbReference type="EMBL" id="ORX60595.1"/>
    </source>
</evidence>
<dbReference type="InterPro" id="IPR036264">
    <property type="entry name" value="Bact_exopeptidase_dim_dom"/>
</dbReference>
<dbReference type="EMBL" id="MCGT01000004">
    <property type="protein sequence ID" value="ORX60595.1"/>
    <property type="molecule type" value="Genomic_DNA"/>
</dbReference>
<dbReference type="OrthoDB" id="6119954at2759"/>
<proteinExistence type="inferred from homology"/>
<dbReference type="GO" id="GO:0016805">
    <property type="term" value="F:dipeptidase activity"/>
    <property type="evidence" value="ECO:0007669"/>
    <property type="project" value="InterPro"/>
</dbReference>
<dbReference type="PANTHER" id="PTHR30575:SF0">
    <property type="entry name" value="XAA-ARG DIPEPTIDASE"/>
    <property type="match status" value="1"/>
</dbReference>
<dbReference type="AlphaFoldDB" id="A0A1X2GT17"/>
<sequence length="436" mass="47936">MCHNHEAEAPKGQQSEPPAHFPSIEKALPHLHLDCSYQEADDILSSTIDDIAGELREISLKIHEQPEVGMTEHKAHALLADFMESKGFQVVRQAYGMETAFTAEFSNGDGRRIGVCSEYDSLPEIGHACGHNLIAISGVATALALKALLEQGKAKGKVILFGTPAEEVFIGKIEMVHQSAFKDNVDLCVMAHPAAGHGQYIHMLASQDVRVEFRGQPTHASASPWAGVNALDAIVQVWNNISMMRQQLEPTDRVHGIFTKAGDAPNIIPDHTAGWFYVRTHTYHQIHRVKSKLEDCFEAAARATGCKVSYQWTERGPAMDMIQNTILADTYAYYMEKEGVTFPPKYEQEKVGLGSTDMGNVSYSVPSIHPMFGIHTSATNHTREFTAAAKTEQAHKDTLLASKALAMTASKALLSQGFFDALKDNFEATVAMEDRQ</sequence>